<keyword evidence="1" id="KW-0472">Membrane</keyword>
<feature type="transmembrane region" description="Helical" evidence="1">
    <location>
        <begin position="22"/>
        <end position="41"/>
    </location>
</feature>
<feature type="transmembrane region" description="Helical" evidence="1">
    <location>
        <begin position="47"/>
        <end position="65"/>
    </location>
</feature>
<dbReference type="EMBL" id="SULI01000004">
    <property type="protein sequence ID" value="TKZ21580.1"/>
    <property type="molecule type" value="Genomic_DNA"/>
</dbReference>
<keyword evidence="1" id="KW-0812">Transmembrane</keyword>
<name>A0A4U7N6U0_9RHOB</name>
<dbReference type="AlphaFoldDB" id="A0A4U7N6U0"/>
<evidence type="ECO:0000313" key="2">
    <source>
        <dbReference type="EMBL" id="TKZ21580.1"/>
    </source>
</evidence>
<dbReference type="RefSeq" id="WP_138015408.1">
    <property type="nucleotide sequence ID" value="NZ_SULI01000004.1"/>
</dbReference>
<reference evidence="2 3" key="1">
    <citation type="submission" date="2019-04" db="EMBL/GenBank/DDBJ databases">
        <title>Genome sequence of Pelagicola litoralis CL-ES2.</title>
        <authorList>
            <person name="Cao J."/>
        </authorList>
    </citation>
    <scope>NUCLEOTIDE SEQUENCE [LARGE SCALE GENOMIC DNA]</scope>
    <source>
        <strain evidence="2 3">CL-ES2</strain>
    </source>
</reference>
<evidence type="ECO:0000256" key="1">
    <source>
        <dbReference type="SAM" id="Phobius"/>
    </source>
</evidence>
<dbReference type="Proteomes" id="UP000306575">
    <property type="component" value="Unassembled WGS sequence"/>
</dbReference>
<proteinExistence type="predicted"/>
<accession>A0A4U7N6U0</accession>
<comment type="caution">
    <text evidence="2">The sequence shown here is derived from an EMBL/GenBank/DDBJ whole genome shotgun (WGS) entry which is preliminary data.</text>
</comment>
<gene>
    <name evidence="2" type="ORF">FAP39_05610</name>
</gene>
<keyword evidence="1" id="KW-1133">Transmembrane helix</keyword>
<sequence length="67" mass="7081">MSPTETSNDHAEEHISPAGLKMVFAFLAVFMAAWGGAIYVFGVPGLYLPALALVPVVYLFLIIGAKG</sequence>
<evidence type="ECO:0000313" key="3">
    <source>
        <dbReference type="Proteomes" id="UP000306575"/>
    </source>
</evidence>
<protein>
    <submittedName>
        <fullName evidence="2">Uncharacterized protein</fullName>
    </submittedName>
</protein>
<organism evidence="2 3">
    <name type="scientific">Shimia litoralis</name>
    <dbReference type="NCBI Taxonomy" id="420403"/>
    <lineage>
        <taxon>Bacteria</taxon>
        <taxon>Pseudomonadati</taxon>
        <taxon>Pseudomonadota</taxon>
        <taxon>Alphaproteobacteria</taxon>
        <taxon>Rhodobacterales</taxon>
        <taxon>Roseobacteraceae</taxon>
    </lineage>
</organism>
<keyword evidence="3" id="KW-1185">Reference proteome</keyword>